<protein>
    <submittedName>
        <fullName evidence="1">Uncharacterized protein</fullName>
    </submittedName>
</protein>
<dbReference type="AlphaFoldDB" id="A0A0D0APZ9"/>
<organism evidence="1 2">
    <name type="scientific">Suillus luteus UH-Slu-Lm8-n1</name>
    <dbReference type="NCBI Taxonomy" id="930992"/>
    <lineage>
        <taxon>Eukaryota</taxon>
        <taxon>Fungi</taxon>
        <taxon>Dikarya</taxon>
        <taxon>Basidiomycota</taxon>
        <taxon>Agaricomycotina</taxon>
        <taxon>Agaricomycetes</taxon>
        <taxon>Agaricomycetidae</taxon>
        <taxon>Boletales</taxon>
        <taxon>Suillineae</taxon>
        <taxon>Suillaceae</taxon>
        <taxon>Suillus</taxon>
    </lineage>
</organism>
<evidence type="ECO:0000313" key="2">
    <source>
        <dbReference type="Proteomes" id="UP000054485"/>
    </source>
</evidence>
<reference evidence="1 2" key="1">
    <citation type="submission" date="2014-04" db="EMBL/GenBank/DDBJ databases">
        <authorList>
            <consortium name="DOE Joint Genome Institute"/>
            <person name="Kuo A."/>
            <person name="Ruytinx J."/>
            <person name="Rineau F."/>
            <person name="Colpaert J."/>
            <person name="Kohler A."/>
            <person name="Nagy L.G."/>
            <person name="Floudas D."/>
            <person name="Copeland A."/>
            <person name="Barry K.W."/>
            <person name="Cichocki N."/>
            <person name="Veneault-Fourrey C."/>
            <person name="LaButti K."/>
            <person name="Lindquist E.A."/>
            <person name="Lipzen A."/>
            <person name="Lundell T."/>
            <person name="Morin E."/>
            <person name="Murat C."/>
            <person name="Sun H."/>
            <person name="Tunlid A."/>
            <person name="Henrissat B."/>
            <person name="Grigoriev I.V."/>
            <person name="Hibbett D.S."/>
            <person name="Martin F."/>
            <person name="Nordberg H.P."/>
            <person name="Cantor M.N."/>
            <person name="Hua S.X."/>
        </authorList>
    </citation>
    <scope>NUCLEOTIDE SEQUENCE [LARGE SCALE GENOMIC DNA]</scope>
    <source>
        <strain evidence="1 2">UH-Slu-Lm8-n1</strain>
    </source>
</reference>
<feature type="non-terminal residue" evidence="1">
    <location>
        <position position="1"/>
    </location>
</feature>
<dbReference type="EMBL" id="KN835826">
    <property type="protein sequence ID" value="KIK34008.1"/>
    <property type="molecule type" value="Genomic_DNA"/>
</dbReference>
<proteinExistence type="predicted"/>
<dbReference type="OrthoDB" id="2684694at2759"/>
<accession>A0A0D0APZ9</accession>
<gene>
    <name evidence="1" type="ORF">CY34DRAFT_38953</name>
</gene>
<dbReference type="Proteomes" id="UP000054485">
    <property type="component" value="Unassembled WGS sequence"/>
</dbReference>
<dbReference type="InParanoid" id="A0A0D0APZ9"/>
<reference evidence="2" key="2">
    <citation type="submission" date="2015-01" db="EMBL/GenBank/DDBJ databases">
        <title>Evolutionary Origins and Diversification of the Mycorrhizal Mutualists.</title>
        <authorList>
            <consortium name="DOE Joint Genome Institute"/>
            <consortium name="Mycorrhizal Genomics Consortium"/>
            <person name="Kohler A."/>
            <person name="Kuo A."/>
            <person name="Nagy L.G."/>
            <person name="Floudas D."/>
            <person name="Copeland A."/>
            <person name="Barry K.W."/>
            <person name="Cichocki N."/>
            <person name="Veneault-Fourrey C."/>
            <person name="LaButti K."/>
            <person name="Lindquist E.A."/>
            <person name="Lipzen A."/>
            <person name="Lundell T."/>
            <person name="Morin E."/>
            <person name="Murat C."/>
            <person name="Riley R."/>
            <person name="Ohm R."/>
            <person name="Sun H."/>
            <person name="Tunlid A."/>
            <person name="Henrissat B."/>
            <person name="Grigoriev I.V."/>
            <person name="Hibbett D.S."/>
            <person name="Martin F."/>
        </authorList>
    </citation>
    <scope>NUCLEOTIDE SEQUENCE [LARGE SCALE GENOMIC DNA]</scope>
    <source>
        <strain evidence="2">UH-Slu-Lm8-n1</strain>
    </source>
</reference>
<keyword evidence="2" id="KW-1185">Reference proteome</keyword>
<feature type="non-terminal residue" evidence="1">
    <location>
        <position position="201"/>
    </location>
</feature>
<dbReference type="HOGENOM" id="CLU_000288_138_6_1"/>
<name>A0A0D0APZ9_9AGAM</name>
<evidence type="ECO:0000313" key="1">
    <source>
        <dbReference type="EMBL" id="KIK34008.1"/>
    </source>
</evidence>
<sequence>LDWIGKSSEFNSCLPADITSYKAPPCMLSSLSEDEMQLCVSRLRNSVSVESTSKLYTLLDNLSAPRFAHSRLQLPCIAFPITELRRKRGADLETCFTYDVKADGLQDLLITSEDKLIQFSPTRPIQQTFLLVRPWNHESASGSLVDSKLADSEAHSRELRLVVRLGQPFGALLLAQQRGGEYKRVASDRLIVARVKDVASI</sequence>